<sequence length="126" mass="13610">MLGRGFSSDRFLISRFPQCRIPVTPTQARVCGLRVTGSAPPGGPSTVRGAKWLRLCSRFDAGPPLLLAHCHRKVGPLPPTSPGLPRSFFSPLALDRQGSIRDAESPLVNRGVARGHPRAPRPRSAR</sequence>
<dbReference type="EMBL" id="JANPWB010000006">
    <property type="protein sequence ID" value="KAJ1176938.1"/>
    <property type="molecule type" value="Genomic_DNA"/>
</dbReference>
<protein>
    <submittedName>
        <fullName evidence="2">Uncharacterized protein</fullName>
    </submittedName>
</protein>
<organism evidence="2 3">
    <name type="scientific">Pleurodeles waltl</name>
    <name type="common">Iberian ribbed newt</name>
    <dbReference type="NCBI Taxonomy" id="8319"/>
    <lineage>
        <taxon>Eukaryota</taxon>
        <taxon>Metazoa</taxon>
        <taxon>Chordata</taxon>
        <taxon>Craniata</taxon>
        <taxon>Vertebrata</taxon>
        <taxon>Euteleostomi</taxon>
        <taxon>Amphibia</taxon>
        <taxon>Batrachia</taxon>
        <taxon>Caudata</taxon>
        <taxon>Salamandroidea</taxon>
        <taxon>Salamandridae</taxon>
        <taxon>Pleurodelinae</taxon>
        <taxon>Pleurodeles</taxon>
    </lineage>
</organism>
<evidence type="ECO:0000313" key="3">
    <source>
        <dbReference type="Proteomes" id="UP001066276"/>
    </source>
</evidence>
<keyword evidence="3" id="KW-1185">Reference proteome</keyword>
<gene>
    <name evidence="2" type="ORF">NDU88_002205</name>
</gene>
<feature type="compositionally biased region" description="Basic residues" evidence="1">
    <location>
        <begin position="113"/>
        <end position="126"/>
    </location>
</feature>
<feature type="region of interest" description="Disordered" evidence="1">
    <location>
        <begin position="100"/>
        <end position="126"/>
    </location>
</feature>
<name>A0AAV7TKH9_PLEWA</name>
<dbReference type="Proteomes" id="UP001066276">
    <property type="component" value="Chromosome 3_2"/>
</dbReference>
<accession>A0AAV7TKH9</accession>
<proteinExistence type="predicted"/>
<comment type="caution">
    <text evidence="2">The sequence shown here is derived from an EMBL/GenBank/DDBJ whole genome shotgun (WGS) entry which is preliminary data.</text>
</comment>
<reference evidence="2" key="1">
    <citation type="journal article" date="2022" name="bioRxiv">
        <title>Sequencing and chromosome-scale assembly of the giantPleurodeles waltlgenome.</title>
        <authorList>
            <person name="Brown T."/>
            <person name="Elewa A."/>
            <person name="Iarovenko S."/>
            <person name="Subramanian E."/>
            <person name="Araus A.J."/>
            <person name="Petzold A."/>
            <person name="Susuki M."/>
            <person name="Suzuki K.-i.T."/>
            <person name="Hayashi T."/>
            <person name="Toyoda A."/>
            <person name="Oliveira C."/>
            <person name="Osipova E."/>
            <person name="Leigh N.D."/>
            <person name="Simon A."/>
            <person name="Yun M.H."/>
        </authorList>
    </citation>
    <scope>NUCLEOTIDE SEQUENCE</scope>
    <source>
        <strain evidence="2">20211129_DDA</strain>
        <tissue evidence="2">Liver</tissue>
    </source>
</reference>
<evidence type="ECO:0000256" key="1">
    <source>
        <dbReference type="SAM" id="MobiDB-lite"/>
    </source>
</evidence>
<dbReference type="AlphaFoldDB" id="A0AAV7TKH9"/>
<evidence type="ECO:0000313" key="2">
    <source>
        <dbReference type="EMBL" id="KAJ1176938.1"/>
    </source>
</evidence>